<dbReference type="GO" id="GO:0016539">
    <property type="term" value="P:intein-mediated protein splicing"/>
    <property type="evidence" value="ECO:0007669"/>
    <property type="project" value="InterPro"/>
</dbReference>
<accession>A0A126V606</accession>
<gene>
    <name evidence="2" type="ORF">RC74_16565</name>
</gene>
<evidence type="ECO:0000259" key="1">
    <source>
        <dbReference type="Pfam" id="PF13403"/>
    </source>
</evidence>
<dbReference type="PROSITE" id="PS50817">
    <property type="entry name" value="INTEIN_N_TER"/>
    <property type="match status" value="1"/>
</dbReference>
<dbReference type="EMBL" id="CP014327">
    <property type="protein sequence ID" value="AML53712.1"/>
    <property type="molecule type" value="Genomic_DNA"/>
</dbReference>
<dbReference type="Proteomes" id="UP000070371">
    <property type="component" value="Chromosome"/>
</dbReference>
<reference evidence="2 3" key="1">
    <citation type="submission" date="2016-02" db="EMBL/GenBank/DDBJ databases">
        <title>Complete genome sequence of Halocynthiibacter arcticus PAMC 20958t from arctic marine sediment.</title>
        <authorList>
            <person name="Lee Y.M."/>
            <person name="Baek K."/>
            <person name="Lee H.K."/>
            <person name="Shin S.C."/>
        </authorList>
    </citation>
    <scope>NUCLEOTIDE SEQUENCE [LARGE SCALE GENOMIC DNA]</scope>
    <source>
        <strain evidence="2">PAMC 20958</strain>
    </source>
</reference>
<dbReference type="InterPro" id="IPR028992">
    <property type="entry name" value="Hedgehog/Intein_dom"/>
</dbReference>
<sequence length="199" mass="22106">MDEVVPCFTPGTVIATPRGERLVEDLVVGDKVITRDNGIQEIRWFGKKYLDERALTNNVHLRPVLIRAGAMGNGLPERDMLVSPNHRMLVANDQTALYFEEREVLASAKHIVNNKGIAAVATAGMTYIHFMFDNHEVVLGNGAWTESFQPGDKSLEGIGNAQRTEILEIFPELKTAEGLDAYPSARKTLVKHEAQLLVR</sequence>
<dbReference type="AlphaFoldDB" id="A0A126V606"/>
<feature type="domain" description="Hedgehog/Intein (Hint)" evidence="1">
    <location>
        <begin position="6"/>
        <end position="152"/>
    </location>
</feature>
<dbReference type="Pfam" id="PF13403">
    <property type="entry name" value="Hint_2"/>
    <property type="match status" value="1"/>
</dbReference>
<name>A0A126V606_9RHOB</name>
<protein>
    <submittedName>
        <fullName evidence="2">Type I secretion protein</fullName>
    </submittedName>
</protein>
<keyword evidence="3" id="KW-1185">Reference proteome</keyword>
<evidence type="ECO:0000313" key="2">
    <source>
        <dbReference type="EMBL" id="AML53712.1"/>
    </source>
</evidence>
<dbReference type="InterPro" id="IPR006141">
    <property type="entry name" value="Intein_N"/>
</dbReference>
<dbReference type="KEGG" id="hat:RC74_16565"/>
<dbReference type="InterPro" id="IPR036844">
    <property type="entry name" value="Hint_dom_sf"/>
</dbReference>
<dbReference type="Gene3D" id="2.170.16.10">
    <property type="entry name" value="Hedgehog/Intein (Hint) domain"/>
    <property type="match status" value="1"/>
</dbReference>
<proteinExistence type="predicted"/>
<evidence type="ECO:0000313" key="3">
    <source>
        <dbReference type="Proteomes" id="UP000070371"/>
    </source>
</evidence>
<organism evidence="2 3">
    <name type="scientific">Falsihalocynthiibacter arcticus</name>
    <dbReference type="NCBI Taxonomy" id="1579316"/>
    <lineage>
        <taxon>Bacteria</taxon>
        <taxon>Pseudomonadati</taxon>
        <taxon>Pseudomonadota</taxon>
        <taxon>Alphaproteobacteria</taxon>
        <taxon>Rhodobacterales</taxon>
        <taxon>Roseobacteraceae</taxon>
        <taxon>Falsihalocynthiibacter</taxon>
    </lineage>
</organism>
<dbReference type="SUPFAM" id="SSF51294">
    <property type="entry name" value="Hedgehog/intein (Hint) domain"/>
    <property type="match status" value="1"/>
</dbReference>
<dbReference type="STRING" id="1579316.RC74_16565"/>